<dbReference type="Proteomes" id="UP000225706">
    <property type="component" value="Unassembled WGS sequence"/>
</dbReference>
<dbReference type="GO" id="GO:0003676">
    <property type="term" value="F:nucleic acid binding"/>
    <property type="evidence" value="ECO:0007669"/>
    <property type="project" value="InterPro"/>
</dbReference>
<dbReference type="PROSITE" id="PS50994">
    <property type="entry name" value="INTEGRASE"/>
    <property type="match status" value="1"/>
</dbReference>
<dbReference type="PANTHER" id="PTHR37984:SF11">
    <property type="entry name" value="INTEGRASE CATALYTIC DOMAIN-CONTAINING PROTEIN"/>
    <property type="match status" value="1"/>
</dbReference>
<feature type="region of interest" description="Disordered" evidence="1">
    <location>
        <begin position="129"/>
        <end position="176"/>
    </location>
</feature>
<comment type="caution">
    <text evidence="3">The sequence shown here is derived from an EMBL/GenBank/DDBJ whole genome shotgun (WGS) entry which is preliminary data.</text>
</comment>
<dbReference type="OrthoDB" id="775972at2759"/>
<reference evidence="4" key="1">
    <citation type="journal article" date="2017" name="bioRxiv">
        <title>Comparative analysis of the genomes of Stylophora pistillata and Acropora digitifera provides evidence for extensive differences between species of corals.</title>
        <authorList>
            <person name="Voolstra C.R."/>
            <person name="Li Y."/>
            <person name="Liew Y.J."/>
            <person name="Baumgarten S."/>
            <person name="Zoccola D."/>
            <person name="Flot J.-F."/>
            <person name="Tambutte S."/>
            <person name="Allemand D."/>
            <person name="Aranda M."/>
        </authorList>
    </citation>
    <scope>NUCLEOTIDE SEQUENCE [LARGE SCALE GENOMIC DNA]</scope>
</reference>
<dbReference type="STRING" id="50429.A0A2B4RQU7"/>
<dbReference type="InterPro" id="IPR036397">
    <property type="entry name" value="RNaseH_sf"/>
</dbReference>
<evidence type="ECO:0000256" key="1">
    <source>
        <dbReference type="SAM" id="MobiDB-lite"/>
    </source>
</evidence>
<dbReference type="GO" id="GO:0015074">
    <property type="term" value="P:DNA integration"/>
    <property type="evidence" value="ECO:0007669"/>
    <property type="project" value="InterPro"/>
</dbReference>
<protein>
    <submittedName>
        <fullName evidence="3">Uncharacterized protein K02A2.6</fullName>
    </submittedName>
</protein>
<dbReference type="InterPro" id="IPR001584">
    <property type="entry name" value="Integrase_cat-core"/>
</dbReference>
<evidence type="ECO:0000259" key="2">
    <source>
        <dbReference type="PROSITE" id="PS50994"/>
    </source>
</evidence>
<feature type="domain" description="Integrase catalytic" evidence="2">
    <location>
        <begin position="1"/>
        <end position="121"/>
    </location>
</feature>
<dbReference type="Gene3D" id="3.30.420.10">
    <property type="entry name" value="Ribonuclease H-like superfamily/Ribonuclease H"/>
    <property type="match status" value="1"/>
</dbReference>
<proteinExistence type="predicted"/>
<dbReference type="AlphaFoldDB" id="A0A2B4RQU7"/>
<organism evidence="3 4">
    <name type="scientific">Stylophora pistillata</name>
    <name type="common">Smooth cauliflower coral</name>
    <dbReference type="NCBI Taxonomy" id="50429"/>
    <lineage>
        <taxon>Eukaryota</taxon>
        <taxon>Metazoa</taxon>
        <taxon>Cnidaria</taxon>
        <taxon>Anthozoa</taxon>
        <taxon>Hexacorallia</taxon>
        <taxon>Scleractinia</taxon>
        <taxon>Astrocoeniina</taxon>
        <taxon>Pocilloporidae</taxon>
        <taxon>Stylophora</taxon>
    </lineage>
</organism>
<evidence type="ECO:0000313" key="3">
    <source>
        <dbReference type="EMBL" id="PFX19169.1"/>
    </source>
</evidence>
<keyword evidence="4" id="KW-1185">Reference proteome</keyword>
<gene>
    <name evidence="3" type="primary">K02A2.6</name>
    <name evidence="3" type="ORF">AWC38_SpisGene16428</name>
</gene>
<dbReference type="SUPFAM" id="SSF53098">
    <property type="entry name" value="Ribonuclease H-like"/>
    <property type="match status" value="1"/>
</dbReference>
<dbReference type="PANTHER" id="PTHR37984">
    <property type="entry name" value="PROTEIN CBG26694"/>
    <property type="match status" value="1"/>
</dbReference>
<feature type="compositionally biased region" description="Basic and acidic residues" evidence="1">
    <location>
        <begin position="135"/>
        <end position="168"/>
    </location>
</feature>
<evidence type="ECO:0000313" key="4">
    <source>
        <dbReference type="Proteomes" id="UP000225706"/>
    </source>
</evidence>
<sequence length="176" mass="20409">METSEKYCKGQMIKAMFSFPKLIRVSNTVNIKGQTCQQFVSDEFERFLKTNDIEYHSSIPLWPQANREVERQNRNLLKALKIAKAEKKSIWTEMRKFLTAYRTTPHSSTGVTPAKLLFNKEIRSKIPELGNSRYSDSEARDKDADAEMKQERTDYADGKRAAQERELEPGDIILLK</sequence>
<dbReference type="EMBL" id="LSMT01000373">
    <property type="protein sequence ID" value="PFX19169.1"/>
    <property type="molecule type" value="Genomic_DNA"/>
</dbReference>
<dbReference type="InterPro" id="IPR012337">
    <property type="entry name" value="RNaseH-like_sf"/>
</dbReference>
<name>A0A2B4RQU7_STYPI</name>
<dbReference type="InterPro" id="IPR050951">
    <property type="entry name" value="Retrovirus_Pol_polyprotein"/>
</dbReference>
<accession>A0A2B4RQU7</accession>